<dbReference type="InterPro" id="IPR050005">
    <property type="entry name" value="DenD"/>
</dbReference>
<comment type="caution">
    <text evidence="4">The sequence shown here is derived from an EMBL/GenBank/DDBJ whole genome shotgun (WGS) entry which is preliminary data.</text>
</comment>
<dbReference type="Gene3D" id="3.40.50.720">
    <property type="entry name" value="NAD(P)-binding Rossmann-like Domain"/>
    <property type="match status" value="1"/>
</dbReference>
<dbReference type="InterPro" id="IPR036291">
    <property type="entry name" value="NAD(P)-bd_dom_sf"/>
</dbReference>
<sequence length="324" mass="34389">MNVLITGGAGFLGLQLARLLLQRGTLNLEGKAVGFDRLTLLDVVAPQGLDDSRVRVVTGDLSDPAVLAQAIDADTGAIFHLAAVVSGQAEADFELGMRVNLDASRALLETCRQLGHKPRVLFTSSVAVYGGELPPVVQDDTALNPQSSYGVQKAIGELLLSDYSRRGFVDGRVLRLPTISVRPGKPNAAASSFASGIIREPLSGVEANCPVAADTPLWLLSPRAAMAALVNGIELDGERLGNRRVVNLPGLSVTAAGMVEALRRVAGDAVADRVTWQREERIEKIVGTWPAAWNAERAVSLGFQSDANFDEVIRAYMEDAGLAK</sequence>
<dbReference type="InterPro" id="IPR001509">
    <property type="entry name" value="Epimerase_deHydtase"/>
</dbReference>
<evidence type="ECO:0000256" key="1">
    <source>
        <dbReference type="ARBA" id="ARBA00022857"/>
    </source>
</evidence>
<dbReference type="SUPFAM" id="SSF51735">
    <property type="entry name" value="NAD(P)-binding Rossmann-fold domains"/>
    <property type="match status" value="1"/>
</dbReference>
<keyword evidence="4" id="KW-0560">Oxidoreductase</keyword>
<reference evidence="4 5" key="1">
    <citation type="submission" date="2021-08" db="EMBL/GenBank/DDBJ databases">
        <authorList>
            <person name="Peeters C."/>
        </authorList>
    </citation>
    <scope>NUCLEOTIDE SEQUENCE [LARGE SCALE GENOMIC DNA]</scope>
    <source>
        <strain evidence="4 5">LMG 23994</strain>
    </source>
</reference>
<dbReference type="Pfam" id="PF01370">
    <property type="entry name" value="Epimerase"/>
    <property type="match status" value="1"/>
</dbReference>
<dbReference type="GO" id="GO:0016491">
    <property type="term" value="F:oxidoreductase activity"/>
    <property type="evidence" value="ECO:0007669"/>
    <property type="project" value="UniProtKB-KW"/>
</dbReference>
<dbReference type="Gene3D" id="3.90.25.10">
    <property type="entry name" value="UDP-galactose 4-epimerase, domain 1"/>
    <property type="match status" value="1"/>
</dbReference>
<evidence type="ECO:0000313" key="4">
    <source>
        <dbReference type="EMBL" id="CAG9177980.1"/>
    </source>
</evidence>
<dbReference type="EC" id="1.1.1.410" evidence="4"/>
<evidence type="ECO:0000259" key="3">
    <source>
        <dbReference type="Pfam" id="PF01370"/>
    </source>
</evidence>
<evidence type="ECO:0000256" key="2">
    <source>
        <dbReference type="ARBA" id="ARBA00023277"/>
    </source>
</evidence>
<keyword evidence="5" id="KW-1185">Reference proteome</keyword>
<dbReference type="CDD" id="cd05238">
    <property type="entry name" value="Gne_like_SDR_e"/>
    <property type="match status" value="1"/>
</dbReference>
<feature type="domain" description="NAD-dependent epimerase/dehydratase" evidence="3">
    <location>
        <begin position="3"/>
        <end position="201"/>
    </location>
</feature>
<dbReference type="NCBIfam" id="NF043036">
    <property type="entry name" value="ErythonDh"/>
    <property type="match status" value="1"/>
</dbReference>
<organism evidence="4 5">
    <name type="scientific">Cupriavidus pinatubonensis</name>
    <dbReference type="NCBI Taxonomy" id="248026"/>
    <lineage>
        <taxon>Bacteria</taxon>
        <taxon>Pseudomonadati</taxon>
        <taxon>Pseudomonadota</taxon>
        <taxon>Betaproteobacteria</taxon>
        <taxon>Burkholderiales</taxon>
        <taxon>Burkholderiaceae</taxon>
        <taxon>Cupriavidus</taxon>
    </lineage>
</organism>
<dbReference type="PANTHER" id="PTHR43103">
    <property type="entry name" value="NUCLEOSIDE-DIPHOSPHATE-SUGAR EPIMERASE"/>
    <property type="match status" value="1"/>
</dbReference>
<name>A0ABN7YX09_9BURK</name>
<keyword evidence="2" id="KW-0119">Carbohydrate metabolism</keyword>
<gene>
    <name evidence="4" type="primary">denD</name>
    <name evidence="4" type="ORF">LMG23994_03774</name>
</gene>
<protein>
    <submittedName>
        <fullName evidence="4">D-erythronate dehydrogenase</fullName>
        <ecNumber evidence="4">1.1.1.410</ecNumber>
    </submittedName>
</protein>
<dbReference type="EMBL" id="CAJZAF010000021">
    <property type="protein sequence ID" value="CAG9177980.1"/>
    <property type="molecule type" value="Genomic_DNA"/>
</dbReference>
<dbReference type="Proteomes" id="UP000701702">
    <property type="component" value="Unassembled WGS sequence"/>
</dbReference>
<dbReference type="PANTHER" id="PTHR43103:SF3">
    <property type="entry name" value="ADP-L-GLYCERO-D-MANNO-HEPTOSE-6-EPIMERASE"/>
    <property type="match status" value="1"/>
</dbReference>
<evidence type="ECO:0000313" key="5">
    <source>
        <dbReference type="Proteomes" id="UP000701702"/>
    </source>
</evidence>
<accession>A0ABN7YX09</accession>
<proteinExistence type="predicted"/>
<keyword evidence="1" id="KW-0521">NADP</keyword>
<dbReference type="RefSeq" id="WP_224004372.1">
    <property type="nucleotide sequence ID" value="NZ_CAJZAF010000021.1"/>
</dbReference>